<dbReference type="AlphaFoldDB" id="A0A3D9ZE64"/>
<evidence type="ECO:0000313" key="1">
    <source>
        <dbReference type="EMBL" id="REF94123.1"/>
    </source>
</evidence>
<proteinExistence type="predicted"/>
<protein>
    <submittedName>
        <fullName evidence="1">Uncharacterized protein</fullName>
    </submittedName>
</protein>
<organism evidence="1 2">
    <name type="scientific">Asanoa ferruginea</name>
    <dbReference type="NCBI Taxonomy" id="53367"/>
    <lineage>
        <taxon>Bacteria</taxon>
        <taxon>Bacillati</taxon>
        <taxon>Actinomycetota</taxon>
        <taxon>Actinomycetes</taxon>
        <taxon>Micromonosporales</taxon>
        <taxon>Micromonosporaceae</taxon>
        <taxon>Asanoa</taxon>
    </lineage>
</organism>
<reference evidence="1 2" key="1">
    <citation type="submission" date="2018-08" db="EMBL/GenBank/DDBJ databases">
        <title>Sequencing the genomes of 1000 actinobacteria strains.</title>
        <authorList>
            <person name="Klenk H.-P."/>
        </authorList>
    </citation>
    <scope>NUCLEOTIDE SEQUENCE [LARGE SCALE GENOMIC DNA]</scope>
    <source>
        <strain evidence="1 2">DSM 44099</strain>
    </source>
</reference>
<dbReference type="RefSeq" id="WP_147315368.1">
    <property type="nucleotide sequence ID" value="NZ_BONB01000076.1"/>
</dbReference>
<evidence type="ECO:0000313" key="2">
    <source>
        <dbReference type="Proteomes" id="UP000256913"/>
    </source>
</evidence>
<sequence>MTGSDETVRSLTHVLRTFFHRRDTLIAALEAAVAAYGEELDEVAAAHKAGLEYALRMVRQFLDLDVNDIPGLDPSR</sequence>
<keyword evidence="2" id="KW-1185">Reference proteome</keyword>
<dbReference type="Proteomes" id="UP000256913">
    <property type="component" value="Unassembled WGS sequence"/>
</dbReference>
<dbReference type="EMBL" id="QUMQ01000001">
    <property type="protein sequence ID" value="REF94123.1"/>
    <property type="molecule type" value="Genomic_DNA"/>
</dbReference>
<comment type="caution">
    <text evidence="1">The sequence shown here is derived from an EMBL/GenBank/DDBJ whole genome shotgun (WGS) entry which is preliminary data.</text>
</comment>
<accession>A0A3D9ZE64</accession>
<gene>
    <name evidence="1" type="ORF">DFJ67_0033</name>
</gene>
<name>A0A3D9ZE64_9ACTN</name>